<dbReference type="GO" id="GO:0006508">
    <property type="term" value="P:proteolysis"/>
    <property type="evidence" value="ECO:0007669"/>
    <property type="project" value="InterPro"/>
</dbReference>
<proteinExistence type="predicted"/>
<accession>I9UDU7</accession>
<evidence type="ECO:0000313" key="2">
    <source>
        <dbReference type="EMBL" id="EIY80646.1"/>
    </source>
</evidence>
<dbReference type="PATRIC" id="fig|997891.3.peg.1230"/>
<dbReference type="GO" id="GO:0008233">
    <property type="term" value="F:peptidase activity"/>
    <property type="evidence" value="ECO:0007669"/>
    <property type="project" value="InterPro"/>
</dbReference>
<evidence type="ECO:0000313" key="3">
    <source>
        <dbReference type="Proteomes" id="UP000004219"/>
    </source>
</evidence>
<dbReference type="Proteomes" id="UP000004219">
    <property type="component" value="Unassembled WGS sequence"/>
</dbReference>
<dbReference type="Gene3D" id="3.90.70.10">
    <property type="entry name" value="Cysteine proteinases"/>
    <property type="match status" value="1"/>
</dbReference>
<name>I9UDU7_PHOVU</name>
<evidence type="ECO:0000259" key="1">
    <source>
        <dbReference type="Pfam" id="PF03412"/>
    </source>
</evidence>
<dbReference type="GO" id="GO:0005524">
    <property type="term" value="F:ATP binding"/>
    <property type="evidence" value="ECO:0007669"/>
    <property type="project" value="InterPro"/>
</dbReference>
<dbReference type="GO" id="GO:0016020">
    <property type="term" value="C:membrane"/>
    <property type="evidence" value="ECO:0007669"/>
    <property type="project" value="InterPro"/>
</dbReference>
<gene>
    <name evidence="2" type="ORF">HMPREF1058_01168</name>
</gene>
<comment type="caution">
    <text evidence="2">The sequence shown here is derived from an EMBL/GenBank/DDBJ whole genome shotgun (WGS) entry which is preliminary data.</text>
</comment>
<sequence length="80" mass="8831">MQCGIACLSMICSYYNKEYSVDTLSQYCFATTEGVSLLGMSKAADKLGLHSICVKLSVTQLLKVGLPCILHWNQNHFVVL</sequence>
<dbReference type="EMBL" id="AGXZ01000009">
    <property type="protein sequence ID" value="EIY80646.1"/>
    <property type="molecule type" value="Genomic_DNA"/>
</dbReference>
<organism evidence="2 3">
    <name type="scientific">Phocaeicola vulgatus CL09T03C04</name>
    <dbReference type="NCBI Taxonomy" id="997891"/>
    <lineage>
        <taxon>Bacteria</taxon>
        <taxon>Pseudomonadati</taxon>
        <taxon>Bacteroidota</taxon>
        <taxon>Bacteroidia</taxon>
        <taxon>Bacteroidales</taxon>
        <taxon>Bacteroidaceae</taxon>
        <taxon>Phocaeicola</taxon>
    </lineage>
</organism>
<protein>
    <recommendedName>
        <fullName evidence="1">Peptidase C39 domain-containing protein</fullName>
    </recommendedName>
</protein>
<dbReference type="Pfam" id="PF03412">
    <property type="entry name" value="Peptidase_C39"/>
    <property type="match status" value="1"/>
</dbReference>
<dbReference type="InterPro" id="IPR005074">
    <property type="entry name" value="Peptidase_C39"/>
</dbReference>
<feature type="domain" description="Peptidase C39" evidence="1">
    <location>
        <begin position="2"/>
        <end position="80"/>
    </location>
</feature>
<keyword evidence="3" id="KW-1185">Reference proteome</keyword>
<reference evidence="2 3" key="1">
    <citation type="submission" date="2012-02" db="EMBL/GenBank/DDBJ databases">
        <title>The Genome Sequence of Bacteroides vulgatus CL09T03C04.</title>
        <authorList>
            <consortium name="The Broad Institute Genome Sequencing Platform"/>
            <person name="Earl A."/>
            <person name="Ward D."/>
            <person name="Feldgarden M."/>
            <person name="Gevers D."/>
            <person name="Zitomersky N.L."/>
            <person name="Coyne M.J."/>
            <person name="Comstock L.E."/>
            <person name="Young S.K."/>
            <person name="Zeng Q."/>
            <person name="Gargeya S."/>
            <person name="Fitzgerald M."/>
            <person name="Haas B."/>
            <person name="Abouelleil A."/>
            <person name="Alvarado L."/>
            <person name="Arachchi H.M."/>
            <person name="Berlin A."/>
            <person name="Chapman S.B."/>
            <person name="Gearin G."/>
            <person name="Goldberg J."/>
            <person name="Griggs A."/>
            <person name="Gujja S."/>
            <person name="Hansen M."/>
            <person name="Heiman D."/>
            <person name="Howarth C."/>
            <person name="Larimer J."/>
            <person name="Lui A."/>
            <person name="MacDonald P.J.P."/>
            <person name="McCowen C."/>
            <person name="Montmayeur A."/>
            <person name="Murphy C."/>
            <person name="Neiman D."/>
            <person name="Pearson M."/>
            <person name="Priest M."/>
            <person name="Roberts A."/>
            <person name="Saif S."/>
            <person name="Shea T."/>
            <person name="Sisk P."/>
            <person name="Stolte C."/>
            <person name="Sykes S."/>
            <person name="Wortman J."/>
            <person name="Nusbaum C."/>
            <person name="Birren B."/>
        </authorList>
    </citation>
    <scope>NUCLEOTIDE SEQUENCE [LARGE SCALE GENOMIC DNA]</scope>
    <source>
        <strain evidence="2 3">CL09T03C04</strain>
    </source>
</reference>
<dbReference type="HOGENOM" id="CLU_000604_37_4_10"/>
<dbReference type="AlphaFoldDB" id="I9UDU7"/>